<evidence type="ECO:0000313" key="3">
    <source>
        <dbReference type="EMBL" id="SCU67680.1"/>
    </source>
</evidence>
<proteinExistence type="predicted"/>
<dbReference type="GeneID" id="92380735"/>
<name>A0A1G4I7B4_TRYEQ</name>
<evidence type="ECO:0000313" key="4">
    <source>
        <dbReference type="Proteomes" id="UP000195570"/>
    </source>
</evidence>
<feature type="domain" description="PSP1 C-terminal" evidence="2">
    <location>
        <begin position="464"/>
        <end position="556"/>
    </location>
</feature>
<dbReference type="Proteomes" id="UP000195570">
    <property type="component" value="Unassembled WGS sequence"/>
</dbReference>
<dbReference type="InterPro" id="IPR007557">
    <property type="entry name" value="PSP1_C"/>
</dbReference>
<organism evidence="3 4">
    <name type="scientific">Trypanosoma equiperdum</name>
    <dbReference type="NCBI Taxonomy" id="5694"/>
    <lineage>
        <taxon>Eukaryota</taxon>
        <taxon>Discoba</taxon>
        <taxon>Euglenozoa</taxon>
        <taxon>Kinetoplastea</taxon>
        <taxon>Metakinetoplastina</taxon>
        <taxon>Trypanosomatida</taxon>
        <taxon>Trypanosomatidae</taxon>
        <taxon>Trypanosoma</taxon>
    </lineage>
</organism>
<gene>
    <name evidence="3" type="ORF">TEOVI_000680100</name>
</gene>
<accession>A0A1G4I7B4</accession>
<feature type="region of interest" description="Disordered" evidence="1">
    <location>
        <begin position="340"/>
        <end position="361"/>
    </location>
</feature>
<dbReference type="AlphaFoldDB" id="A0A1G4I7B4"/>
<keyword evidence="4" id="KW-1185">Reference proteome</keyword>
<dbReference type="Pfam" id="PF04468">
    <property type="entry name" value="PSP1"/>
    <property type="match status" value="1"/>
</dbReference>
<comment type="caution">
    <text evidence="3">The sequence shown here is derived from an EMBL/GenBank/DDBJ whole genome shotgun (WGS) entry which is preliminary data.</text>
</comment>
<feature type="compositionally biased region" description="Polar residues" evidence="1">
    <location>
        <begin position="344"/>
        <end position="361"/>
    </location>
</feature>
<sequence>MSHFQPSPCFNTFSSFLQEITNIGSSGIDTENKENIPPGSFGRLNDGKGGCRRNSSHTCFRKQQQHQEQHQQQQFHNIPRVNDCCTPMKEVTYQQQQCHTGLTPGNKYMMNSANRDYPVGMNGIDFLLLDESDVFDGRDNGFFTPNVKRQGGVTGNHGKVSELFHESMEAPRLARNLNDSIEGVPLVGNVLQESDDEDCLDSYRPTEMSSTQIFNPRLQGQESRHCPQDHCSYQKQVHQQPSDRSHLLGSAWCETAPRPKPQPERNHTATRVTHGTTPLVAVAGRRVPVDKLHLLLGATAQDGVDGQSGARDAVNTVPLVPSSRPTPSAAQTFKVIPLARPSEPSVSPSPLATTPQNTVAGPTTRRLASSLFHKEMVVIDFGKGNIMRFKPNPAFPPPVPGKRYLVAVRASRSPYDNVAYKDAGLCSYVLRHPADGSGSNGTSATANITITKSSGDVERGIFDGSIIRCMDTPGDAVQLQLLAVEREAAIVECRKHFKFLNLPFELVDVHYTFDRTICVVYYNIHRQEGTSGHPNVSRLVRTLQFRLKCRVHLKADFCSD</sequence>
<feature type="region of interest" description="Disordered" evidence="1">
    <location>
        <begin position="26"/>
        <end position="56"/>
    </location>
</feature>
<dbReference type="VEuPathDB" id="TriTrypDB:TEOVI_000680100"/>
<dbReference type="RefSeq" id="XP_067078961.1">
    <property type="nucleotide sequence ID" value="XM_067222860.1"/>
</dbReference>
<dbReference type="PROSITE" id="PS51411">
    <property type="entry name" value="PSP1_C"/>
    <property type="match status" value="1"/>
</dbReference>
<protein>
    <submittedName>
        <fullName evidence="3">ESAG8-associated protein, putative</fullName>
    </submittedName>
</protein>
<reference evidence="3" key="1">
    <citation type="submission" date="2016-09" db="EMBL/GenBank/DDBJ databases">
        <authorList>
            <person name="Hebert L."/>
            <person name="Moumen B."/>
        </authorList>
    </citation>
    <scope>NUCLEOTIDE SEQUENCE [LARGE SCALE GENOMIC DNA]</scope>
    <source>
        <strain evidence="3">OVI</strain>
    </source>
</reference>
<evidence type="ECO:0000259" key="2">
    <source>
        <dbReference type="PROSITE" id="PS51411"/>
    </source>
</evidence>
<evidence type="ECO:0000256" key="1">
    <source>
        <dbReference type="SAM" id="MobiDB-lite"/>
    </source>
</evidence>
<dbReference type="EMBL" id="CZPT02000790">
    <property type="protein sequence ID" value="SCU67680.1"/>
    <property type="molecule type" value="Genomic_DNA"/>
</dbReference>